<evidence type="ECO:0000313" key="2">
    <source>
        <dbReference type="EMBL" id="MBK0421184.1"/>
    </source>
</evidence>
<dbReference type="AlphaFoldDB" id="A0A934QAK8"/>
<feature type="transmembrane region" description="Helical" evidence="1">
    <location>
        <begin position="428"/>
        <end position="447"/>
    </location>
</feature>
<dbReference type="Proteomes" id="UP000618733">
    <property type="component" value="Unassembled WGS sequence"/>
</dbReference>
<keyword evidence="1" id="KW-0472">Membrane</keyword>
<dbReference type="PANTHER" id="PTHR36851:SF1">
    <property type="entry name" value="GLYCO_TRANS_2-LIKE DOMAIN-CONTAINING PROTEIN"/>
    <property type="match status" value="1"/>
</dbReference>
<evidence type="ECO:0000313" key="3">
    <source>
        <dbReference type="Proteomes" id="UP000618733"/>
    </source>
</evidence>
<dbReference type="EMBL" id="JAEHOI010000002">
    <property type="protein sequence ID" value="MBK0421184.1"/>
    <property type="molecule type" value="Genomic_DNA"/>
</dbReference>
<name>A0A934QAK8_9MICO</name>
<dbReference type="InterPro" id="IPR029044">
    <property type="entry name" value="Nucleotide-diphossugar_trans"/>
</dbReference>
<reference evidence="2" key="1">
    <citation type="submission" date="2020-12" db="EMBL/GenBank/DDBJ databases">
        <title>Leucobacter sp. CAS2, isolated from Chromium sludge.</title>
        <authorList>
            <person name="Xu Z."/>
        </authorList>
    </citation>
    <scope>NUCLEOTIDE SEQUENCE</scope>
    <source>
        <strain evidence="2">CSA2</strain>
    </source>
</reference>
<evidence type="ECO:0000256" key="1">
    <source>
        <dbReference type="SAM" id="Phobius"/>
    </source>
</evidence>
<dbReference type="PANTHER" id="PTHR36851">
    <property type="entry name" value="UNNAMED PRODUCT"/>
    <property type="match status" value="1"/>
</dbReference>
<feature type="transmembrane region" description="Helical" evidence="1">
    <location>
        <begin position="506"/>
        <end position="526"/>
    </location>
</feature>
<gene>
    <name evidence="2" type="ORF">JD292_03690</name>
</gene>
<feature type="transmembrane region" description="Helical" evidence="1">
    <location>
        <begin position="45"/>
        <end position="64"/>
    </location>
</feature>
<proteinExistence type="predicted"/>
<feature type="transmembrane region" description="Helical" evidence="1">
    <location>
        <begin position="474"/>
        <end position="494"/>
    </location>
</feature>
<keyword evidence="3" id="KW-1185">Reference proteome</keyword>
<protein>
    <submittedName>
        <fullName evidence="2">Glycosyltransferase family 2 protein</fullName>
    </submittedName>
</protein>
<organism evidence="2 3">
    <name type="scientific">Leucobacter edaphi</name>
    <dbReference type="NCBI Taxonomy" id="2796472"/>
    <lineage>
        <taxon>Bacteria</taxon>
        <taxon>Bacillati</taxon>
        <taxon>Actinomycetota</taxon>
        <taxon>Actinomycetes</taxon>
        <taxon>Micrococcales</taxon>
        <taxon>Microbacteriaceae</taxon>
        <taxon>Leucobacter</taxon>
    </lineage>
</organism>
<dbReference type="RefSeq" id="WP_200131364.1">
    <property type="nucleotide sequence ID" value="NZ_JAEHOI010000002.1"/>
</dbReference>
<dbReference type="Gene3D" id="3.90.550.10">
    <property type="entry name" value="Spore Coat Polysaccharide Biosynthesis Protein SpsA, Chain A"/>
    <property type="match status" value="1"/>
</dbReference>
<comment type="caution">
    <text evidence="2">The sequence shown here is derived from an EMBL/GenBank/DDBJ whole genome shotgun (WGS) entry which is preliminary data.</text>
</comment>
<feature type="transmembrane region" description="Helical" evidence="1">
    <location>
        <begin position="21"/>
        <end position="39"/>
    </location>
</feature>
<keyword evidence="1" id="KW-1133">Transmembrane helix</keyword>
<keyword evidence="1" id="KW-0812">Transmembrane</keyword>
<sequence>MHDIELPLGPRRRLYRFLEMLPALVTFGIPIIAVVLSAIDPAWGGAFVLAFVAIGFFRAIRGGVDSVRGYRRLRLAESIDWRGVLRQLEEHIELARSGEERPQERSLRLPAPYAKGLDELLDRIDADPWRVLAPSEVLHAVIIAAYNEPREIVEASVRSLLRTAHGAERIVVVLAHEERGGAEMRRVARDLEREYGSRFHAFLTVEHPADLVEEIPGKGANISWAGEHLLEWCTSEGIRPDHVIVTTLDCDNKVSQGYLDAVSYEFVRAEDPLRVSFQPISLFVGNVWHAPAPARLVAASNSIWNLISTVRPIALRNFASHSQPLSALIEMDFWSRRTIVEDGHQYWRSYFHFGGNYRVVPIHLSITQDAVLANSLPRTLVVQFNQLCRWAYGASDVPYVGVRLLSRERLAPRGATLLRFLQLLESHVTLAVLAPMLAFGVWLPVLVVKLSEPIGAAAIHAERVITLVPEASTATQRVALVGLLAAIPLTILLLPERPEGVPPHRWLGMLLQWVLLPVTLFCYSSASAVTSQCRLLVGAYRERFVVTEKTAVHLARREPLEPSDVDWRHGSRDRVRENRFG</sequence>
<accession>A0A934QAK8</accession>